<keyword evidence="3" id="KW-1185">Reference proteome</keyword>
<proteinExistence type="predicted"/>
<organism evidence="2 3">
    <name type="scientific">Reticulomyxa filosa</name>
    <dbReference type="NCBI Taxonomy" id="46433"/>
    <lineage>
        <taxon>Eukaryota</taxon>
        <taxon>Sar</taxon>
        <taxon>Rhizaria</taxon>
        <taxon>Retaria</taxon>
        <taxon>Foraminifera</taxon>
        <taxon>Monothalamids</taxon>
        <taxon>Reticulomyxidae</taxon>
        <taxon>Reticulomyxa</taxon>
    </lineage>
</organism>
<keyword evidence="1" id="KW-1133">Transmembrane helix</keyword>
<feature type="transmembrane region" description="Helical" evidence="1">
    <location>
        <begin position="106"/>
        <end position="123"/>
    </location>
</feature>
<gene>
    <name evidence="2" type="ORF">RFI_26128</name>
</gene>
<accession>X6MC56</accession>
<comment type="caution">
    <text evidence="2">The sequence shown here is derived from an EMBL/GenBank/DDBJ whole genome shotgun (WGS) entry which is preliminary data.</text>
</comment>
<protein>
    <submittedName>
        <fullName evidence="2">Uncharacterized protein</fullName>
    </submittedName>
</protein>
<evidence type="ECO:0000313" key="2">
    <source>
        <dbReference type="EMBL" id="ETO11251.1"/>
    </source>
</evidence>
<evidence type="ECO:0000256" key="1">
    <source>
        <dbReference type="SAM" id="Phobius"/>
    </source>
</evidence>
<keyword evidence="1" id="KW-0472">Membrane</keyword>
<reference evidence="2 3" key="1">
    <citation type="journal article" date="2013" name="Curr. Biol.">
        <title>The Genome of the Foraminiferan Reticulomyxa filosa.</title>
        <authorList>
            <person name="Glockner G."/>
            <person name="Hulsmann N."/>
            <person name="Schleicher M."/>
            <person name="Noegel A.A."/>
            <person name="Eichinger L."/>
            <person name="Gallinger C."/>
            <person name="Pawlowski J."/>
            <person name="Sierra R."/>
            <person name="Euteneuer U."/>
            <person name="Pillet L."/>
            <person name="Moustafa A."/>
            <person name="Platzer M."/>
            <person name="Groth M."/>
            <person name="Szafranski K."/>
            <person name="Schliwa M."/>
        </authorList>
    </citation>
    <scope>NUCLEOTIDE SEQUENCE [LARGE SCALE GENOMIC DNA]</scope>
</reference>
<dbReference type="Proteomes" id="UP000023152">
    <property type="component" value="Unassembled WGS sequence"/>
</dbReference>
<name>X6MC56_RETFI</name>
<evidence type="ECO:0000313" key="3">
    <source>
        <dbReference type="Proteomes" id="UP000023152"/>
    </source>
</evidence>
<dbReference type="EMBL" id="ASPP01022609">
    <property type="protein sequence ID" value="ETO11251.1"/>
    <property type="molecule type" value="Genomic_DNA"/>
</dbReference>
<dbReference type="AlphaFoldDB" id="X6MC56"/>
<keyword evidence="1" id="KW-0812">Transmembrane</keyword>
<sequence length="202" mass="23135">MTTEKQSKQLNNTNTESTLTKRSFFASNKKHILLAFSFKVNLFGNWKSQDANGKNKNSQQEDFEHHQKVMSSYSDGRYSRRRSVPNALDVHAIKAILESLQKKKKLLSIFCFYCCKIFVFYFLSRFSNLSLLTAFSLFYQFERILLNLRSQKQQDPVLIAAFQALGAENKDSTVLASKIKASLQTVETLGVNTNKLKVLKIA</sequence>